<protein>
    <recommendedName>
        <fullName evidence="6">J domain-containing protein</fullName>
    </recommendedName>
</protein>
<dbReference type="Gene3D" id="1.10.287.110">
    <property type="entry name" value="DnaJ domain"/>
    <property type="match status" value="1"/>
</dbReference>
<evidence type="ECO:0000256" key="2">
    <source>
        <dbReference type="ARBA" id="ARBA00022803"/>
    </source>
</evidence>
<dbReference type="SUPFAM" id="SSF48452">
    <property type="entry name" value="TPR-like"/>
    <property type="match status" value="1"/>
</dbReference>
<accession>A0A556RC58</accession>
<feature type="repeat" description="TPR" evidence="3">
    <location>
        <begin position="165"/>
        <end position="198"/>
    </location>
</feature>
<keyword evidence="5" id="KW-0472">Membrane</keyword>
<dbReference type="EMBL" id="VMHJ01000001">
    <property type="protein sequence ID" value="TSJ86469.1"/>
    <property type="molecule type" value="Genomic_DNA"/>
</dbReference>
<dbReference type="PANTHER" id="PTHR45188">
    <property type="entry name" value="DNAJ PROTEIN P58IPK HOMOLOG"/>
    <property type="match status" value="1"/>
</dbReference>
<feature type="transmembrane region" description="Helical" evidence="5">
    <location>
        <begin position="341"/>
        <end position="360"/>
    </location>
</feature>
<dbReference type="AlphaFoldDB" id="A0A556RC58"/>
<dbReference type="Pfam" id="PF00226">
    <property type="entry name" value="DnaJ"/>
    <property type="match status" value="1"/>
</dbReference>
<evidence type="ECO:0000259" key="6">
    <source>
        <dbReference type="PROSITE" id="PS50076"/>
    </source>
</evidence>
<dbReference type="InterPro" id="IPR036869">
    <property type="entry name" value="J_dom_sf"/>
</dbReference>
<evidence type="ECO:0000256" key="4">
    <source>
        <dbReference type="SAM" id="MobiDB-lite"/>
    </source>
</evidence>
<comment type="caution">
    <text evidence="7">The sequence shown here is derived from an EMBL/GenBank/DDBJ whole genome shotgun (WGS) entry which is preliminary data.</text>
</comment>
<keyword evidence="5" id="KW-0812">Transmembrane</keyword>
<feature type="transmembrane region" description="Helical" evidence="5">
    <location>
        <begin position="314"/>
        <end position="335"/>
    </location>
</feature>
<evidence type="ECO:0000313" key="8">
    <source>
        <dbReference type="Proteomes" id="UP000317536"/>
    </source>
</evidence>
<organism evidence="7 8">
    <name type="scientific">Bifidobacterium asteroides</name>
    <dbReference type="NCBI Taxonomy" id="1684"/>
    <lineage>
        <taxon>Bacteria</taxon>
        <taxon>Bacillati</taxon>
        <taxon>Actinomycetota</taxon>
        <taxon>Actinomycetes</taxon>
        <taxon>Bifidobacteriales</taxon>
        <taxon>Bifidobacteriaceae</taxon>
        <taxon>Bifidobacterium</taxon>
    </lineage>
</organism>
<dbReference type="InterPro" id="IPR019734">
    <property type="entry name" value="TPR_rpt"/>
</dbReference>
<dbReference type="Pfam" id="PF13432">
    <property type="entry name" value="TPR_16"/>
    <property type="match status" value="1"/>
</dbReference>
<dbReference type="SUPFAM" id="SSF46565">
    <property type="entry name" value="Chaperone J-domain"/>
    <property type="match status" value="1"/>
</dbReference>
<sequence length="383" mass="43304">MTFKELTMIDYYQLLNISPDATEAEIKKAIRQQRAKYRRRVDSSPDIDTRTMAEKKVEQIGEAEKILTDPEKRDAYDQQLESAPPDNSSDQPTRSGNKDWLAVSREYYRNGDTRKAYSAAKEATDVQSNNAQAWEFRALLASELNKYDDADFAIDQGIQIEPNNAGLHSTAASIAYDEEKYDTAINEYRKTIKLDPSNYHAAIQIGYIMALSGRDEEGFNHFKSLHDVHPDNSDITKNFVSYALIYLESKLSASEGKFPTDDVPTNEAQLKAGVEIMNEIESLEVDDDDLNAERQSYKEALDYAGKRHFTVSTIFGGIKSIIVWFIALLIVNWLFHGFVHFLAIVIITAVLAFALYFGVLPYGYELNRDKVSEEAARTGVQNA</sequence>
<dbReference type="InterPro" id="IPR001623">
    <property type="entry name" value="DnaJ_domain"/>
</dbReference>
<dbReference type="PANTHER" id="PTHR45188:SF2">
    <property type="entry name" value="DNAJ HOMOLOG SUBFAMILY C MEMBER 7"/>
    <property type="match status" value="1"/>
</dbReference>
<evidence type="ECO:0000256" key="3">
    <source>
        <dbReference type="PROSITE-ProRule" id="PRU00339"/>
    </source>
</evidence>
<evidence type="ECO:0000256" key="5">
    <source>
        <dbReference type="SAM" id="Phobius"/>
    </source>
</evidence>
<dbReference type="PRINTS" id="PR00625">
    <property type="entry name" value="JDOMAIN"/>
</dbReference>
<dbReference type="Gene3D" id="1.25.40.10">
    <property type="entry name" value="Tetratricopeptide repeat domain"/>
    <property type="match status" value="1"/>
</dbReference>
<feature type="domain" description="J" evidence="6">
    <location>
        <begin position="10"/>
        <end position="80"/>
    </location>
</feature>
<dbReference type="CDD" id="cd06257">
    <property type="entry name" value="DnaJ"/>
    <property type="match status" value="1"/>
</dbReference>
<reference evidence="7 8" key="1">
    <citation type="submission" date="2019-07" db="EMBL/GenBank/DDBJ databases">
        <title>Bifidobacterium asteroides genomes.</title>
        <authorList>
            <person name="Zheng H."/>
        </authorList>
    </citation>
    <scope>NUCLEOTIDE SEQUENCE [LARGE SCALE GENOMIC DNA]</scope>
    <source>
        <strain evidence="7 8">W8111</strain>
    </source>
</reference>
<dbReference type="PROSITE" id="PS50076">
    <property type="entry name" value="DNAJ_2"/>
    <property type="match status" value="1"/>
</dbReference>
<dbReference type="InterPro" id="IPR011990">
    <property type="entry name" value="TPR-like_helical_dom_sf"/>
</dbReference>
<keyword evidence="5" id="KW-1133">Transmembrane helix</keyword>
<dbReference type="Pfam" id="PF13181">
    <property type="entry name" value="TPR_8"/>
    <property type="match status" value="1"/>
</dbReference>
<keyword evidence="2 3" id="KW-0802">TPR repeat</keyword>
<name>A0A556RC58_9BIFI</name>
<feature type="compositionally biased region" description="Polar residues" evidence="4">
    <location>
        <begin position="79"/>
        <end position="95"/>
    </location>
</feature>
<feature type="region of interest" description="Disordered" evidence="4">
    <location>
        <begin position="77"/>
        <end position="102"/>
    </location>
</feature>
<evidence type="ECO:0000313" key="7">
    <source>
        <dbReference type="EMBL" id="TSJ86469.1"/>
    </source>
</evidence>
<gene>
    <name evidence="7" type="ORF">FPK29_01940</name>
</gene>
<evidence type="ECO:0000256" key="1">
    <source>
        <dbReference type="ARBA" id="ARBA00022737"/>
    </source>
</evidence>
<dbReference type="SMART" id="SM00028">
    <property type="entry name" value="TPR"/>
    <property type="match status" value="3"/>
</dbReference>
<dbReference type="Proteomes" id="UP000317536">
    <property type="component" value="Unassembled WGS sequence"/>
</dbReference>
<proteinExistence type="predicted"/>
<dbReference type="PROSITE" id="PS50005">
    <property type="entry name" value="TPR"/>
    <property type="match status" value="1"/>
</dbReference>
<keyword evidence="1" id="KW-0677">Repeat</keyword>
<dbReference type="SMART" id="SM00271">
    <property type="entry name" value="DnaJ"/>
    <property type="match status" value="1"/>
</dbReference>